<dbReference type="RefSeq" id="WP_270685517.1">
    <property type="nucleotide sequence ID" value="NZ_JAQFWQ010000023.1"/>
</dbReference>
<dbReference type="EMBL" id="JAQFWQ010000023">
    <property type="protein sequence ID" value="MDA2811052.1"/>
    <property type="molecule type" value="Genomic_DNA"/>
</dbReference>
<keyword evidence="2" id="KW-1185">Reference proteome</keyword>
<reference evidence="1 2" key="1">
    <citation type="submission" date="2023-01" db="EMBL/GenBank/DDBJ databases">
        <title>Draft genome sequence of Nocardiopsis sp. RSe5-2 isolated from halophytes.</title>
        <authorList>
            <person name="Duangmal K."/>
            <person name="Chantavorakit T."/>
        </authorList>
    </citation>
    <scope>NUCLEOTIDE SEQUENCE [LARGE SCALE GENOMIC DNA]</scope>
    <source>
        <strain evidence="1 2">RSe5-2</strain>
    </source>
</reference>
<sequence length="116" mass="12987">MTDDDIHIDASKYREELDYLISYAKEDWVPFHPVQSGAEGTLLPGREDRSIDITVRLISDLYDAGVRPIDLLATDDPPYAVWDLPKDAALARIRLALEGLTDSADALDICWFTHVG</sequence>
<protein>
    <submittedName>
        <fullName evidence="1">Uncharacterized protein</fullName>
    </submittedName>
</protein>
<comment type="caution">
    <text evidence="1">The sequence shown here is derived from an EMBL/GenBank/DDBJ whole genome shotgun (WGS) entry which is preliminary data.</text>
</comment>
<dbReference type="Proteomes" id="UP001527866">
    <property type="component" value="Unassembled WGS sequence"/>
</dbReference>
<evidence type="ECO:0000313" key="1">
    <source>
        <dbReference type="EMBL" id="MDA2811052.1"/>
    </source>
</evidence>
<gene>
    <name evidence="1" type="ORF">O4J56_10430</name>
</gene>
<evidence type="ECO:0000313" key="2">
    <source>
        <dbReference type="Proteomes" id="UP001527866"/>
    </source>
</evidence>
<proteinExistence type="predicted"/>
<accession>A0ABT4U280</accession>
<name>A0ABT4U280_9ACTN</name>
<organism evidence="1 2">
    <name type="scientific">Nocardiopsis endophytica</name>
    <dbReference type="NCBI Taxonomy" id="3018445"/>
    <lineage>
        <taxon>Bacteria</taxon>
        <taxon>Bacillati</taxon>
        <taxon>Actinomycetota</taxon>
        <taxon>Actinomycetes</taxon>
        <taxon>Streptosporangiales</taxon>
        <taxon>Nocardiopsidaceae</taxon>
        <taxon>Nocardiopsis</taxon>
    </lineage>
</organism>